<comment type="caution">
    <text evidence="1">The sequence shown here is derived from an EMBL/GenBank/DDBJ whole genome shotgun (WGS) entry which is preliminary data.</text>
</comment>
<dbReference type="RefSeq" id="WP_345129544.1">
    <property type="nucleotide sequence ID" value="NZ_BAABAT010000013.1"/>
</dbReference>
<organism evidence="1 2">
    <name type="scientific">Dactylosporangium darangshiense</name>
    <dbReference type="NCBI Taxonomy" id="579108"/>
    <lineage>
        <taxon>Bacteria</taxon>
        <taxon>Bacillati</taxon>
        <taxon>Actinomycetota</taxon>
        <taxon>Actinomycetes</taxon>
        <taxon>Micromonosporales</taxon>
        <taxon>Micromonosporaceae</taxon>
        <taxon>Dactylosporangium</taxon>
    </lineage>
</organism>
<name>A0ABP8DCP5_9ACTN</name>
<sequence>MTVLACGACGAGLTVPLTRVALPVHAVQHRFHDLLGPLMEPGTYAVDPEPGGPPWRRWDDLDEAGRRARGWYATPPYAVADGPAGRFVVAPGDTRGLAFTGAEPDGYCLGLTGSNGPNLSCAGCGNAAGFRVDDCGYWQAVWFDPRAVRATGPDDTPVADWPAVLATRPALDPIGADGDWHPRWTAAGGAALAGLLLASGGRRVHVPDGPLAGLFRRWLDGLLPPGPPARRATLAGPGLPPAPDIALVPRHPQTGAPWPCPGAAATVPLDVDVWMFLVSYRERGPIPGIGALPQDAYLDLAWPLHLAWPFEPDDRVFCDVLVRRPEVREPWLLAIYDRARRHNLRALGV</sequence>
<evidence type="ECO:0000313" key="1">
    <source>
        <dbReference type="EMBL" id="GAA4252541.1"/>
    </source>
</evidence>
<proteinExistence type="predicted"/>
<protein>
    <submittedName>
        <fullName evidence="1">Uncharacterized protein</fullName>
    </submittedName>
</protein>
<accession>A0ABP8DCP5</accession>
<evidence type="ECO:0000313" key="2">
    <source>
        <dbReference type="Proteomes" id="UP001500620"/>
    </source>
</evidence>
<keyword evidence="2" id="KW-1185">Reference proteome</keyword>
<dbReference type="EMBL" id="BAABAT010000013">
    <property type="protein sequence ID" value="GAA4252541.1"/>
    <property type="molecule type" value="Genomic_DNA"/>
</dbReference>
<dbReference type="Proteomes" id="UP001500620">
    <property type="component" value="Unassembled WGS sequence"/>
</dbReference>
<reference evidence="2" key="1">
    <citation type="journal article" date="2019" name="Int. J. Syst. Evol. Microbiol.">
        <title>The Global Catalogue of Microorganisms (GCM) 10K type strain sequencing project: providing services to taxonomists for standard genome sequencing and annotation.</title>
        <authorList>
            <consortium name="The Broad Institute Genomics Platform"/>
            <consortium name="The Broad Institute Genome Sequencing Center for Infectious Disease"/>
            <person name="Wu L."/>
            <person name="Ma J."/>
        </authorList>
    </citation>
    <scope>NUCLEOTIDE SEQUENCE [LARGE SCALE GENOMIC DNA]</scope>
    <source>
        <strain evidence="2">JCM 17441</strain>
    </source>
</reference>
<gene>
    <name evidence="1" type="ORF">GCM10022255_049730</name>
</gene>